<evidence type="ECO:0000256" key="3">
    <source>
        <dbReference type="ARBA" id="ARBA00037882"/>
    </source>
</evidence>
<dbReference type="Gene3D" id="3.90.1580.10">
    <property type="entry name" value="paralog of FGE (formylglycine-generating enzyme)"/>
    <property type="match status" value="1"/>
</dbReference>
<dbReference type="RefSeq" id="WP_271656339.1">
    <property type="nucleotide sequence ID" value="NZ_JAIVFG010000007.1"/>
</dbReference>
<dbReference type="PANTHER" id="PTHR23150">
    <property type="entry name" value="SULFATASE MODIFYING FACTOR 1, 2"/>
    <property type="match status" value="1"/>
</dbReference>
<dbReference type="Proteomes" id="UP001144050">
    <property type="component" value="Unassembled WGS sequence"/>
</dbReference>
<dbReference type="PANTHER" id="PTHR23150:SF36">
    <property type="entry name" value="HERCYNINE OXYGENASE"/>
    <property type="match status" value="1"/>
</dbReference>
<sequence length="446" mass="49265">MRVLPVFDVPATALPALRLQYDAVRAQSLALAAPLSDADATVQSMDDASPAKWHLAHTTWFFEAFVLGPNVSGYRSPDARYRYLFNSYYETVGARHPRPRRGMLTRPTLDEVIAYRAHVDAAMQRLLADGVPAAVGRLITLGLHHEQQHQELLLTDVLHLFAQNPLCPRYAAPRPAATAHGAAAKPGWAAFAGGAVQIGKTDDGANFMFDCEGPRHTVWLEPYALATYPVTNREWLAFMEDGGYRQPTLWLSDGWAWVQREGIEAPLYWQADERDKRDATSAAGSADTWRRMSLHGLVPVDLDAPVAHLSFYEADAYARWAGARLPTEAEWEHAAEGLPVQGNFVGRGALCPLPDDGIAPAGSLRQMYGDVWEWTASPYGPYPGFRPAAGAVGEYNGKFMCSQMVLRGGSCVSPEGHLRATYRNFFYPHQRWQFTGVRLARAARAA</sequence>
<evidence type="ECO:0000256" key="2">
    <source>
        <dbReference type="ARBA" id="ARBA00023004"/>
    </source>
</evidence>
<proteinExistence type="predicted"/>
<evidence type="ECO:0000256" key="1">
    <source>
        <dbReference type="ARBA" id="ARBA00023002"/>
    </source>
</evidence>
<dbReference type="InterPro" id="IPR024775">
    <property type="entry name" value="DinB-like"/>
</dbReference>
<protein>
    <submittedName>
        <fullName evidence="6">Ergothioneine biosynthesis protein EgtB</fullName>
    </submittedName>
</protein>
<keyword evidence="2" id="KW-0408">Iron</keyword>
<reference evidence="6" key="1">
    <citation type="submission" date="2021-09" db="EMBL/GenBank/DDBJ databases">
        <title>Genomic analysis of Ralstonia spp.</title>
        <authorList>
            <person name="Aburjaile F."/>
            <person name="Ariute J.C."/>
            <person name="Pais A.K.L."/>
            <person name="Albuquerque G.M.R."/>
            <person name="Silva A.M.F."/>
            <person name="Brenig B."/>
            <person name="Azevedo V."/>
            <person name="Matiuzzi M."/>
            <person name="Ramos R."/>
            <person name="Goes-Neto A."/>
            <person name="Soares S."/>
            <person name="Iseppon A.M.B."/>
            <person name="Souza E."/>
            <person name="Gama M."/>
        </authorList>
    </citation>
    <scope>NUCLEOTIDE SEQUENCE</scope>
    <source>
        <strain evidence="6">CCRMRs91</strain>
    </source>
</reference>
<gene>
    <name evidence="6" type="primary">egtB</name>
    <name evidence="6" type="ORF">LBW59_05855</name>
</gene>
<dbReference type="InterPro" id="IPR005532">
    <property type="entry name" value="SUMF_dom"/>
</dbReference>
<dbReference type="InterPro" id="IPR034660">
    <property type="entry name" value="DinB/YfiT-like"/>
</dbReference>
<dbReference type="AlphaFoldDB" id="A0AAW5ZJI4"/>
<dbReference type="SUPFAM" id="SSF56436">
    <property type="entry name" value="C-type lectin-like"/>
    <property type="match status" value="1"/>
</dbReference>
<evidence type="ECO:0000313" key="6">
    <source>
        <dbReference type="EMBL" id="MDB0570301.1"/>
    </source>
</evidence>
<dbReference type="EMBL" id="JAIVFG010000007">
    <property type="protein sequence ID" value="MDB0570301.1"/>
    <property type="molecule type" value="Genomic_DNA"/>
</dbReference>
<evidence type="ECO:0000259" key="4">
    <source>
        <dbReference type="Pfam" id="PF03781"/>
    </source>
</evidence>
<feature type="domain" description="Sulfatase-modifying factor enzyme-like" evidence="4">
    <location>
        <begin position="364"/>
        <end position="441"/>
    </location>
</feature>
<feature type="domain" description="Sulfatase-modifying factor enzyme-like" evidence="4">
    <location>
        <begin position="189"/>
        <end position="337"/>
    </location>
</feature>
<dbReference type="Pfam" id="PF12867">
    <property type="entry name" value="DinB_2"/>
    <property type="match status" value="1"/>
</dbReference>
<organism evidence="6 7">
    <name type="scientific">Ralstonia solanacearum</name>
    <name type="common">Pseudomonas solanacearum</name>
    <dbReference type="NCBI Taxonomy" id="305"/>
    <lineage>
        <taxon>Bacteria</taxon>
        <taxon>Pseudomonadati</taxon>
        <taxon>Pseudomonadota</taxon>
        <taxon>Betaproteobacteria</taxon>
        <taxon>Burkholderiales</taxon>
        <taxon>Burkholderiaceae</taxon>
        <taxon>Ralstonia</taxon>
        <taxon>Ralstonia solanacearum species complex</taxon>
    </lineage>
</organism>
<name>A0AAW5ZJI4_RALSL</name>
<dbReference type="GO" id="GO:0052699">
    <property type="term" value="P:ergothioneine biosynthetic process"/>
    <property type="evidence" value="ECO:0007669"/>
    <property type="project" value="InterPro"/>
</dbReference>
<comment type="pathway">
    <text evidence="3">Amino-acid biosynthesis; ergothioneine biosynthesis.</text>
</comment>
<dbReference type="InterPro" id="IPR016187">
    <property type="entry name" value="CTDL_fold"/>
</dbReference>
<evidence type="ECO:0000259" key="5">
    <source>
        <dbReference type="Pfam" id="PF12867"/>
    </source>
</evidence>
<dbReference type="InterPro" id="IPR017806">
    <property type="entry name" value="EgtB"/>
</dbReference>
<dbReference type="NCBIfam" id="TIGR03440">
    <property type="entry name" value="egtB_TIGR03440"/>
    <property type="match status" value="1"/>
</dbReference>
<evidence type="ECO:0000313" key="7">
    <source>
        <dbReference type="Proteomes" id="UP001144050"/>
    </source>
</evidence>
<keyword evidence="1" id="KW-0560">Oxidoreductase</keyword>
<accession>A0AAW5ZJI4</accession>
<dbReference type="InterPro" id="IPR051043">
    <property type="entry name" value="Sulfatase_Mod_Factor_Kinase"/>
</dbReference>
<dbReference type="InterPro" id="IPR042095">
    <property type="entry name" value="SUMF_sf"/>
</dbReference>
<dbReference type="SUPFAM" id="SSF109854">
    <property type="entry name" value="DinB/YfiT-like putative metalloenzymes"/>
    <property type="match status" value="1"/>
</dbReference>
<feature type="domain" description="DinB-like" evidence="5">
    <location>
        <begin position="20"/>
        <end position="151"/>
    </location>
</feature>
<comment type="caution">
    <text evidence="6">The sequence shown here is derived from an EMBL/GenBank/DDBJ whole genome shotgun (WGS) entry which is preliminary data.</text>
</comment>
<dbReference type="Pfam" id="PF03781">
    <property type="entry name" value="FGE-sulfatase"/>
    <property type="match status" value="2"/>
</dbReference>